<dbReference type="EMBL" id="WIXE01005026">
    <property type="protein sequence ID" value="KAK5982524.1"/>
    <property type="molecule type" value="Genomic_DNA"/>
</dbReference>
<reference evidence="1 2" key="1">
    <citation type="submission" date="2019-10" db="EMBL/GenBank/DDBJ databases">
        <title>Assembly and Annotation for the nematode Trichostrongylus colubriformis.</title>
        <authorList>
            <person name="Martin J."/>
        </authorList>
    </citation>
    <scope>NUCLEOTIDE SEQUENCE [LARGE SCALE GENOMIC DNA]</scope>
    <source>
        <strain evidence="1">G859</strain>
        <tissue evidence="1">Whole worm</tissue>
    </source>
</reference>
<sequence>MFVTGFHGEQLASWDEKSRLLNSWRRVADRYMERFNVTVFSEEGFFIDLLKVCCTF</sequence>
<name>A0AAN8FS99_TRICO</name>
<evidence type="ECO:0000313" key="1">
    <source>
        <dbReference type="EMBL" id="KAK5982524.1"/>
    </source>
</evidence>
<dbReference type="Proteomes" id="UP001331761">
    <property type="component" value="Unassembled WGS sequence"/>
</dbReference>
<evidence type="ECO:0000313" key="2">
    <source>
        <dbReference type="Proteomes" id="UP001331761"/>
    </source>
</evidence>
<dbReference type="AlphaFoldDB" id="A0AAN8FS99"/>
<organism evidence="1 2">
    <name type="scientific">Trichostrongylus colubriformis</name>
    <name type="common">Black scour worm</name>
    <dbReference type="NCBI Taxonomy" id="6319"/>
    <lineage>
        <taxon>Eukaryota</taxon>
        <taxon>Metazoa</taxon>
        <taxon>Ecdysozoa</taxon>
        <taxon>Nematoda</taxon>
        <taxon>Chromadorea</taxon>
        <taxon>Rhabditida</taxon>
        <taxon>Rhabditina</taxon>
        <taxon>Rhabditomorpha</taxon>
        <taxon>Strongyloidea</taxon>
        <taxon>Trichostrongylidae</taxon>
        <taxon>Trichostrongylus</taxon>
    </lineage>
</organism>
<proteinExistence type="predicted"/>
<protein>
    <submittedName>
        <fullName evidence="1">Uncharacterized protein</fullName>
    </submittedName>
</protein>
<comment type="caution">
    <text evidence="1">The sequence shown here is derived from an EMBL/GenBank/DDBJ whole genome shotgun (WGS) entry which is preliminary data.</text>
</comment>
<keyword evidence="2" id="KW-1185">Reference proteome</keyword>
<accession>A0AAN8FS99</accession>
<gene>
    <name evidence="1" type="ORF">GCK32_005189</name>
</gene>